<dbReference type="EMBL" id="KI914024">
    <property type="protein sequence ID" value="ETV90732.1"/>
    <property type="molecule type" value="Genomic_DNA"/>
</dbReference>
<sequence length="284" mass="32344">MRCSRCLPPLRVKSTMLVNRVLLVHTSTRTLSAFRRGVDECAKAANVFAGHMGLLEEPSHSRSTGAERAPASAAETPQPADMPTTTSVAEDQEELKREMAEQARVSETHSDMLREASDAMRQQHFKVEELNQKVRRDSERWGLFAEPANQRSAFTTVRAAEAPRQENPYSRRVEVLNRDMVKIVPCVCAYDFGWSFEDFAENEWRDYFLSAREVQVLDLDAVTKAIAALKMDTKIRVTESRVGRQLADFYEKLEQLDVARLVKEEPKQSTVDRETNKAYTSDVR</sequence>
<proteinExistence type="predicted"/>
<name>A0A024TBJ4_9STRA</name>
<evidence type="ECO:0000256" key="1">
    <source>
        <dbReference type="SAM" id="MobiDB-lite"/>
    </source>
</evidence>
<organism evidence="2">
    <name type="scientific">Aphanomyces invadans</name>
    <dbReference type="NCBI Taxonomy" id="157072"/>
    <lineage>
        <taxon>Eukaryota</taxon>
        <taxon>Sar</taxon>
        <taxon>Stramenopiles</taxon>
        <taxon>Oomycota</taxon>
        <taxon>Saprolegniomycetes</taxon>
        <taxon>Saprolegniales</taxon>
        <taxon>Verrucalvaceae</taxon>
        <taxon>Aphanomyces</taxon>
    </lineage>
</organism>
<dbReference type="GeneID" id="20091571"/>
<reference evidence="2" key="1">
    <citation type="submission" date="2013-12" db="EMBL/GenBank/DDBJ databases">
        <title>The Genome Sequence of Aphanomyces invadans NJM9701.</title>
        <authorList>
            <consortium name="The Broad Institute Genomics Platform"/>
            <person name="Russ C."/>
            <person name="Tyler B."/>
            <person name="van West P."/>
            <person name="Dieguez-Uribeondo J."/>
            <person name="Young S.K."/>
            <person name="Zeng Q."/>
            <person name="Gargeya S."/>
            <person name="Fitzgerald M."/>
            <person name="Abouelleil A."/>
            <person name="Alvarado L."/>
            <person name="Chapman S.B."/>
            <person name="Gainer-Dewar J."/>
            <person name="Goldberg J."/>
            <person name="Griggs A."/>
            <person name="Gujja S."/>
            <person name="Hansen M."/>
            <person name="Howarth C."/>
            <person name="Imamovic A."/>
            <person name="Ireland A."/>
            <person name="Larimer J."/>
            <person name="McCowan C."/>
            <person name="Murphy C."/>
            <person name="Pearson M."/>
            <person name="Poon T.W."/>
            <person name="Priest M."/>
            <person name="Roberts A."/>
            <person name="Saif S."/>
            <person name="Shea T."/>
            <person name="Sykes S."/>
            <person name="Wortman J."/>
            <person name="Nusbaum C."/>
            <person name="Birren B."/>
        </authorList>
    </citation>
    <scope>NUCLEOTIDE SEQUENCE [LARGE SCALE GENOMIC DNA]</scope>
    <source>
        <strain evidence="2">NJM9701</strain>
    </source>
</reference>
<dbReference type="AlphaFoldDB" id="A0A024TBJ4"/>
<accession>A0A024TBJ4</accession>
<protein>
    <submittedName>
        <fullName evidence="2">Uncharacterized protein</fullName>
    </submittedName>
</protein>
<dbReference type="OrthoDB" id="129498at2759"/>
<feature type="region of interest" description="Disordered" evidence="1">
    <location>
        <begin position="57"/>
        <end position="92"/>
    </location>
</feature>
<dbReference type="RefSeq" id="XP_008880622.1">
    <property type="nucleotide sequence ID" value="XM_008882400.1"/>
</dbReference>
<evidence type="ECO:0000313" key="2">
    <source>
        <dbReference type="EMBL" id="ETV90732.1"/>
    </source>
</evidence>
<gene>
    <name evidence="2" type="ORF">H310_14521</name>
</gene>
<dbReference type="VEuPathDB" id="FungiDB:H310_14521"/>